<organism evidence="1 2">
    <name type="scientific">Nocardiopsis composta</name>
    <dbReference type="NCBI Taxonomy" id="157465"/>
    <lineage>
        <taxon>Bacteria</taxon>
        <taxon>Bacillati</taxon>
        <taxon>Actinomycetota</taxon>
        <taxon>Actinomycetes</taxon>
        <taxon>Streptosporangiales</taxon>
        <taxon>Nocardiopsidaceae</taxon>
        <taxon>Nocardiopsis</taxon>
    </lineage>
</organism>
<evidence type="ECO:0000313" key="1">
    <source>
        <dbReference type="EMBL" id="MBB5432344.1"/>
    </source>
</evidence>
<sequence>MADDSSRLSPGSGRRRRTAVLIAAVLAVQVAVPAAVQLTAEERPGRFGWQMYSGRTPAPEVEAVSTDGTVVPFRKSDIGANRAEVRLDEALLTELCALEPEVAEFRVHRPEESTTVDCGEHR</sequence>
<dbReference type="EMBL" id="JACHDB010000001">
    <property type="protein sequence ID" value="MBB5432344.1"/>
    <property type="molecule type" value="Genomic_DNA"/>
</dbReference>
<gene>
    <name evidence="1" type="ORF">HDA36_002428</name>
</gene>
<name>A0A7W8QLR8_9ACTN</name>
<dbReference type="RefSeq" id="WP_184391923.1">
    <property type="nucleotide sequence ID" value="NZ_BAAAJD010000042.1"/>
</dbReference>
<evidence type="ECO:0000313" key="2">
    <source>
        <dbReference type="Proteomes" id="UP000572635"/>
    </source>
</evidence>
<reference evidence="1 2" key="1">
    <citation type="submission" date="2020-08" db="EMBL/GenBank/DDBJ databases">
        <title>Sequencing the genomes of 1000 actinobacteria strains.</title>
        <authorList>
            <person name="Klenk H.-P."/>
        </authorList>
    </citation>
    <scope>NUCLEOTIDE SEQUENCE [LARGE SCALE GENOMIC DNA]</scope>
    <source>
        <strain evidence="1 2">DSM 44551</strain>
    </source>
</reference>
<dbReference type="Proteomes" id="UP000572635">
    <property type="component" value="Unassembled WGS sequence"/>
</dbReference>
<dbReference type="AlphaFoldDB" id="A0A7W8QLR8"/>
<accession>A0A7W8QLR8</accession>
<proteinExistence type="predicted"/>
<keyword evidence="2" id="KW-1185">Reference proteome</keyword>
<comment type="caution">
    <text evidence="1">The sequence shown here is derived from an EMBL/GenBank/DDBJ whole genome shotgun (WGS) entry which is preliminary data.</text>
</comment>
<protein>
    <submittedName>
        <fullName evidence="1">Uncharacterized protein</fullName>
    </submittedName>
</protein>